<proteinExistence type="predicted"/>
<feature type="region of interest" description="Disordered" evidence="1">
    <location>
        <begin position="237"/>
        <end position="258"/>
    </location>
</feature>
<keyword evidence="4" id="KW-1185">Reference proteome</keyword>
<gene>
    <name evidence="3" type="ORF">AGERDE_LOCUS3770</name>
</gene>
<dbReference type="InterPro" id="IPR003131">
    <property type="entry name" value="T1-type_BTB"/>
</dbReference>
<organism evidence="3 4">
    <name type="scientific">Ambispora gerdemannii</name>
    <dbReference type="NCBI Taxonomy" id="144530"/>
    <lineage>
        <taxon>Eukaryota</taxon>
        <taxon>Fungi</taxon>
        <taxon>Fungi incertae sedis</taxon>
        <taxon>Mucoromycota</taxon>
        <taxon>Glomeromycotina</taxon>
        <taxon>Glomeromycetes</taxon>
        <taxon>Archaeosporales</taxon>
        <taxon>Ambisporaceae</taxon>
        <taxon>Ambispora</taxon>
    </lineage>
</organism>
<evidence type="ECO:0000313" key="3">
    <source>
        <dbReference type="EMBL" id="CAG8491389.1"/>
    </source>
</evidence>
<dbReference type="AlphaFoldDB" id="A0A9N8WJ78"/>
<dbReference type="Pfam" id="PF02214">
    <property type="entry name" value="BTB_2"/>
    <property type="match status" value="1"/>
</dbReference>
<dbReference type="OrthoDB" id="415460at2759"/>
<evidence type="ECO:0000256" key="1">
    <source>
        <dbReference type="SAM" id="MobiDB-lite"/>
    </source>
</evidence>
<dbReference type="InterPro" id="IPR011333">
    <property type="entry name" value="SKP1/BTB/POZ_sf"/>
</dbReference>
<dbReference type="GO" id="GO:0051260">
    <property type="term" value="P:protein homooligomerization"/>
    <property type="evidence" value="ECO:0007669"/>
    <property type="project" value="InterPro"/>
</dbReference>
<dbReference type="SUPFAM" id="SSF54695">
    <property type="entry name" value="POZ domain"/>
    <property type="match status" value="1"/>
</dbReference>
<accession>A0A9N8WJ78</accession>
<name>A0A9N8WJ78_9GLOM</name>
<protein>
    <submittedName>
        <fullName evidence="3">11969_t:CDS:1</fullName>
    </submittedName>
</protein>
<sequence>MSFSESLPPQTVEKEEHEEKIILNVNNVKYETYRSTLTAYPETLLGTMFQKRNSALLQPKNNNEYSINRDGNVFYYILEYYREGKLTWAGPQSKPVVRRRDLDKELDYFLLPPVIPPYAIQSDYQSCLKGMEKICQRVFSKNSRINQSSTNNISIKVTISETSRFLMVRYINQSGSFHVSTTPKAMKMFGLYGEDIYDQIQEQWPGLVCKTRAIDRGILIFLSRNLTETSTGGMRYSAYRKKSTSSLKEDRRPRGRTK</sequence>
<reference evidence="3" key="1">
    <citation type="submission" date="2021-06" db="EMBL/GenBank/DDBJ databases">
        <authorList>
            <person name="Kallberg Y."/>
            <person name="Tangrot J."/>
            <person name="Rosling A."/>
        </authorList>
    </citation>
    <scope>NUCLEOTIDE SEQUENCE</scope>
    <source>
        <strain evidence="3">MT106</strain>
    </source>
</reference>
<dbReference type="EMBL" id="CAJVPL010000392">
    <property type="protein sequence ID" value="CAG8491389.1"/>
    <property type="molecule type" value="Genomic_DNA"/>
</dbReference>
<evidence type="ECO:0000259" key="2">
    <source>
        <dbReference type="Pfam" id="PF02214"/>
    </source>
</evidence>
<dbReference type="PANTHER" id="PTHR14499:SF136">
    <property type="entry name" value="GH08630P"/>
    <property type="match status" value="1"/>
</dbReference>
<dbReference type="Gene3D" id="3.30.710.10">
    <property type="entry name" value="Potassium Channel Kv1.1, Chain A"/>
    <property type="match status" value="1"/>
</dbReference>
<evidence type="ECO:0000313" key="4">
    <source>
        <dbReference type="Proteomes" id="UP000789831"/>
    </source>
</evidence>
<comment type="caution">
    <text evidence="3">The sequence shown here is derived from an EMBL/GenBank/DDBJ whole genome shotgun (WGS) entry which is preliminary data.</text>
</comment>
<dbReference type="Proteomes" id="UP000789831">
    <property type="component" value="Unassembled WGS sequence"/>
</dbReference>
<dbReference type="PANTHER" id="PTHR14499">
    <property type="entry name" value="POTASSIUM CHANNEL TETRAMERIZATION DOMAIN-CONTAINING"/>
    <property type="match status" value="1"/>
</dbReference>
<feature type="domain" description="Potassium channel tetramerisation-type BTB" evidence="2">
    <location>
        <begin position="21"/>
        <end position="112"/>
    </location>
</feature>